<comment type="caution">
    <text evidence="1">The sequence shown here is derived from an EMBL/GenBank/DDBJ whole genome shotgun (WGS) entry which is preliminary data.</text>
</comment>
<name>A0ABR4JY76_9EURO</name>
<gene>
    <name evidence="1" type="ORF">BJY01DRAFT_184808</name>
</gene>
<dbReference type="Proteomes" id="UP001610446">
    <property type="component" value="Unassembled WGS sequence"/>
</dbReference>
<reference evidence="1 2" key="1">
    <citation type="submission" date="2024-07" db="EMBL/GenBank/DDBJ databases">
        <title>Section-level genome sequencing and comparative genomics of Aspergillus sections Usti and Cavernicolus.</title>
        <authorList>
            <consortium name="Lawrence Berkeley National Laboratory"/>
            <person name="Nybo J.L."/>
            <person name="Vesth T.C."/>
            <person name="Theobald S."/>
            <person name="Frisvad J.C."/>
            <person name="Larsen T.O."/>
            <person name="Kjaerboelling I."/>
            <person name="Rothschild-Mancinelli K."/>
            <person name="Lyhne E.K."/>
            <person name="Kogle M.E."/>
            <person name="Barry K."/>
            <person name="Clum A."/>
            <person name="Na H."/>
            <person name="Ledsgaard L."/>
            <person name="Lin J."/>
            <person name="Lipzen A."/>
            <person name="Kuo A."/>
            <person name="Riley R."/>
            <person name="Mondo S."/>
            <person name="Labutti K."/>
            <person name="Haridas S."/>
            <person name="Pangalinan J."/>
            <person name="Salamov A.A."/>
            <person name="Simmons B.A."/>
            <person name="Magnuson J.K."/>
            <person name="Chen J."/>
            <person name="Drula E."/>
            <person name="Henrissat B."/>
            <person name="Wiebenga A."/>
            <person name="Lubbers R.J."/>
            <person name="Gomes A.C."/>
            <person name="Makela M.R."/>
            <person name="Stajich J."/>
            <person name="Grigoriev I.V."/>
            <person name="Mortensen U.H."/>
            <person name="De Vries R.P."/>
            <person name="Baker S.E."/>
            <person name="Andersen M.R."/>
        </authorList>
    </citation>
    <scope>NUCLEOTIDE SEQUENCE [LARGE SCALE GENOMIC DNA]</scope>
    <source>
        <strain evidence="1 2">CBS 123904</strain>
    </source>
</reference>
<accession>A0ABR4JY76</accession>
<dbReference type="EMBL" id="JBFXLU010000076">
    <property type="protein sequence ID" value="KAL2845003.1"/>
    <property type="molecule type" value="Genomic_DNA"/>
</dbReference>
<keyword evidence="2" id="KW-1185">Reference proteome</keyword>
<evidence type="ECO:0000313" key="1">
    <source>
        <dbReference type="EMBL" id="KAL2845003.1"/>
    </source>
</evidence>
<organism evidence="1 2">
    <name type="scientific">Aspergillus pseudoustus</name>
    <dbReference type="NCBI Taxonomy" id="1810923"/>
    <lineage>
        <taxon>Eukaryota</taxon>
        <taxon>Fungi</taxon>
        <taxon>Dikarya</taxon>
        <taxon>Ascomycota</taxon>
        <taxon>Pezizomycotina</taxon>
        <taxon>Eurotiomycetes</taxon>
        <taxon>Eurotiomycetidae</taxon>
        <taxon>Eurotiales</taxon>
        <taxon>Aspergillaceae</taxon>
        <taxon>Aspergillus</taxon>
        <taxon>Aspergillus subgen. Nidulantes</taxon>
    </lineage>
</organism>
<evidence type="ECO:0000313" key="2">
    <source>
        <dbReference type="Proteomes" id="UP001610446"/>
    </source>
</evidence>
<protein>
    <submittedName>
        <fullName evidence="1">Uncharacterized protein</fullName>
    </submittedName>
</protein>
<sequence>MQASSHLILGPMLAFCSEGWQVHRLTDVVGTRPFPLASTKVSYFRMAVPICPWSNPSIRPEECGDEQGQQCELSESLSSKQKVIPCTRTLQWLRKETSGA</sequence>
<proteinExistence type="predicted"/>